<dbReference type="EMBL" id="LHXN01000103">
    <property type="protein sequence ID" value="KXA91751.1"/>
    <property type="molecule type" value="Genomic_DNA"/>
</dbReference>
<dbReference type="AlphaFoldDB" id="A0A133UC30"/>
<name>A0A133UC30_9EURY</name>
<evidence type="ECO:0000313" key="2">
    <source>
        <dbReference type="Proteomes" id="UP000070373"/>
    </source>
</evidence>
<dbReference type="Proteomes" id="UP000070373">
    <property type="component" value="Unassembled WGS sequence"/>
</dbReference>
<reference evidence="1 2" key="1">
    <citation type="journal article" date="2016" name="Sci. Rep.">
        <title>Metabolic traits of an uncultured archaeal lineage -MSBL1- from brine pools of the Red Sea.</title>
        <authorList>
            <person name="Mwirichia R."/>
            <person name="Alam I."/>
            <person name="Rashid M."/>
            <person name="Vinu M."/>
            <person name="Ba-Alawi W."/>
            <person name="Anthony Kamau A."/>
            <person name="Kamanda Ngugi D."/>
            <person name="Goker M."/>
            <person name="Klenk H.P."/>
            <person name="Bajic V."/>
            <person name="Stingl U."/>
        </authorList>
    </citation>
    <scope>NUCLEOTIDE SEQUENCE [LARGE SCALE GENOMIC DNA]</scope>
    <source>
        <strain evidence="1">SCGC-AAA259E17</strain>
    </source>
</reference>
<keyword evidence="2" id="KW-1185">Reference proteome</keyword>
<organism evidence="1 2">
    <name type="scientific">candidate division MSBL1 archaeon SCGC-AAA259E17</name>
    <dbReference type="NCBI Taxonomy" id="1698263"/>
    <lineage>
        <taxon>Archaea</taxon>
        <taxon>Methanobacteriati</taxon>
        <taxon>Methanobacteriota</taxon>
        <taxon>candidate division MSBL1</taxon>
    </lineage>
</organism>
<protein>
    <submittedName>
        <fullName evidence="1">Uncharacterized protein</fullName>
    </submittedName>
</protein>
<comment type="caution">
    <text evidence="1">The sequence shown here is derived from an EMBL/GenBank/DDBJ whole genome shotgun (WGS) entry which is preliminary data.</text>
</comment>
<proteinExistence type="predicted"/>
<accession>A0A133UC30</accession>
<evidence type="ECO:0000313" key="1">
    <source>
        <dbReference type="EMBL" id="KXA91751.1"/>
    </source>
</evidence>
<gene>
    <name evidence="1" type="ORF">AKJ64_04555</name>
</gene>
<sequence length="105" mass="12468">MKFSPLSLHIARVLRKMSCFLAPFQDRWQTKRFCQHLFDSYTHSLRQLLEQKNETHNWKILRLTKQTIEKTSNISSHVFPGSAILKSKRILWVTERLQLKGGDEN</sequence>